<dbReference type="InterPro" id="IPR050966">
    <property type="entry name" value="Glutamyl_endopeptidase"/>
</dbReference>
<name>A0A7Y9EM03_9ACTN</name>
<evidence type="ECO:0000313" key="2">
    <source>
        <dbReference type="EMBL" id="NYD49610.1"/>
    </source>
</evidence>
<dbReference type="InterPro" id="IPR018114">
    <property type="entry name" value="TRYPSIN_HIS"/>
</dbReference>
<dbReference type="Gene3D" id="2.40.10.10">
    <property type="entry name" value="Trypsin-like serine proteases"/>
    <property type="match status" value="2"/>
</dbReference>
<dbReference type="PROSITE" id="PS00134">
    <property type="entry name" value="TRYPSIN_HIS"/>
    <property type="match status" value="1"/>
</dbReference>
<proteinExistence type="predicted"/>
<dbReference type="AlphaFoldDB" id="A0A7Y9EM03"/>
<evidence type="ECO:0000313" key="3">
    <source>
        <dbReference type="Proteomes" id="UP000529783"/>
    </source>
</evidence>
<dbReference type="InterPro" id="IPR043504">
    <property type="entry name" value="Peptidase_S1_PA_chymotrypsin"/>
</dbReference>
<dbReference type="SUPFAM" id="SSF50494">
    <property type="entry name" value="Trypsin-like serine proteases"/>
    <property type="match status" value="1"/>
</dbReference>
<dbReference type="InterPro" id="IPR009003">
    <property type="entry name" value="Peptidase_S1_PA"/>
</dbReference>
<keyword evidence="1" id="KW-0732">Signal</keyword>
<dbReference type="PANTHER" id="PTHR15462:SF19">
    <property type="entry name" value="PEPTIDASE S1 DOMAIN-CONTAINING PROTEIN"/>
    <property type="match status" value="1"/>
</dbReference>
<gene>
    <name evidence="2" type="ORF">BJY14_005593</name>
</gene>
<protein>
    <submittedName>
        <fullName evidence="2">V8-like Glu-specific endopeptidase</fullName>
    </submittedName>
</protein>
<dbReference type="Proteomes" id="UP000529783">
    <property type="component" value="Unassembled WGS sequence"/>
</dbReference>
<dbReference type="RefSeq" id="WP_179846294.1">
    <property type="nucleotide sequence ID" value="NZ_JACCBA010000001.1"/>
</dbReference>
<dbReference type="GO" id="GO:0006508">
    <property type="term" value="P:proteolysis"/>
    <property type="evidence" value="ECO:0007669"/>
    <property type="project" value="InterPro"/>
</dbReference>
<keyword evidence="3" id="KW-1185">Reference proteome</keyword>
<organism evidence="2 3">
    <name type="scientific">Actinomadura luteofluorescens</name>
    <dbReference type="NCBI Taxonomy" id="46163"/>
    <lineage>
        <taxon>Bacteria</taxon>
        <taxon>Bacillati</taxon>
        <taxon>Actinomycetota</taxon>
        <taxon>Actinomycetes</taxon>
        <taxon>Streptosporangiales</taxon>
        <taxon>Thermomonosporaceae</taxon>
        <taxon>Actinomadura</taxon>
    </lineage>
</organism>
<accession>A0A7Y9EM03</accession>
<dbReference type="EMBL" id="JACCBA010000001">
    <property type="protein sequence ID" value="NYD49610.1"/>
    <property type="molecule type" value="Genomic_DNA"/>
</dbReference>
<reference evidence="2 3" key="1">
    <citation type="submission" date="2020-07" db="EMBL/GenBank/DDBJ databases">
        <title>Sequencing the genomes of 1000 actinobacteria strains.</title>
        <authorList>
            <person name="Klenk H.-P."/>
        </authorList>
    </citation>
    <scope>NUCLEOTIDE SEQUENCE [LARGE SCALE GENOMIC DNA]</scope>
    <source>
        <strain evidence="2 3">DSM 40398</strain>
    </source>
</reference>
<dbReference type="PANTHER" id="PTHR15462">
    <property type="entry name" value="SERINE PROTEASE"/>
    <property type="match status" value="1"/>
</dbReference>
<dbReference type="GO" id="GO:0004252">
    <property type="term" value="F:serine-type endopeptidase activity"/>
    <property type="evidence" value="ECO:0007669"/>
    <property type="project" value="InterPro"/>
</dbReference>
<evidence type="ECO:0000256" key="1">
    <source>
        <dbReference type="ARBA" id="ARBA00022729"/>
    </source>
</evidence>
<sequence>MLPRGPAHVGASRLAAGFNPTVGRLEFDDPVTHEHGLCTGAVVRSNNRNLVITAGHCMSKGGESRKYENFKFRPGASKDQPAPFGVFEGFRANSVKQWGVDGDDRYDFGFINVKPNQQGRRLGDAVGENGIIINQPYVAPRTVISYLGPLLTQKECFGETRIFLPPPESRVRIDCDYPRGSSGGPWLKDYDASTRLGLINGVLSHIVHDPTYNLSPYFDDGVWAQYERSATY</sequence>
<comment type="caution">
    <text evidence="2">The sequence shown here is derived from an EMBL/GenBank/DDBJ whole genome shotgun (WGS) entry which is preliminary data.</text>
</comment>